<proteinExistence type="predicted"/>
<accession>A0A183UU72</accession>
<dbReference type="Proteomes" id="UP000050794">
    <property type="component" value="Unassembled WGS sequence"/>
</dbReference>
<sequence length="352" mass="40376">MLTEVLPKEIDSEVSEWYNQLAGEAKYLSTIKEKFGVLLFTSTLWEASLHHKNIPRYQQLFLNVRQWFESCRRSTLSACDSSEVAMCACLFGVATQKALLTALNSKNTTLFRSKSDDEHSDTARQLQMAIKAVDFFNIIKIWTWLTGFYLPQDMAIDILKFGWNHSRLRISASSSKVLAKFVPRHLVDAAKPMQEWEVHAILRFPAILSTRQGKWRFGMKGKDASLPICAVQKMQFGDHGTSGKIAERHPVYLYDSVFDTQERLQDGRHTTNHDDQCVDMTKIEWELKVHHLYCDANWGELDRWKRTKRGQGNSMAAKMGEAVCVVDNRDAVTEVYSNLPLPVSSFFRLNIT</sequence>
<name>A0A183UU72_TOXCA</name>
<reference evidence="2" key="1">
    <citation type="submission" date="2016-06" db="UniProtKB">
        <authorList>
            <consortium name="WormBaseParasite"/>
        </authorList>
    </citation>
    <scope>IDENTIFICATION</scope>
</reference>
<protein>
    <submittedName>
        <fullName evidence="2">CACTA en-spm transposon protein</fullName>
    </submittedName>
</protein>
<keyword evidence="1" id="KW-1185">Reference proteome</keyword>
<evidence type="ECO:0000313" key="2">
    <source>
        <dbReference type="WBParaSite" id="TCNE_0001204201-mRNA-1"/>
    </source>
</evidence>
<dbReference type="WBParaSite" id="TCNE_0001204201-mRNA-1">
    <property type="protein sequence ID" value="TCNE_0001204201-mRNA-1"/>
    <property type="gene ID" value="TCNE_0001204201"/>
</dbReference>
<organism evidence="1 2">
    <name type="scientific">Toxocara canis</name>
    <name type="common">Canine roundworm</name>
    <dbReference type="NCBI Taxonomy" id="6265"/>
    <lineage>
        <taxon>Eukaryota</taxon>
        <taxon>Metazoa</taxon>
        <taxon>Ecdysozoa</taxon>
        <taxon>Nematoda</taxon>
        <taxon>Chromadorea</taxon>
        <taxon>Rhabditida</taxon>
        <taxon>Spirurina</taxon>
        <taxon>Ascaridomorpha</taxon>
        <taxon>Ascaridoidea</taxon>
        <taxon>Toxocaridae</taxon>
        <taxon>Toxocara</taxon>
    </lineage>
</organism>
<dbReference type="AlphaFoldDB" id="A0A183UU72"/>
<evidence type="ECO:0000313" key="1">
    <source>
        <dbReference type="Proteomes" id="UP000050794"/>
    </source>
</evidence>